<dbReference type="OrthoDB" id="98532at2759"/>
<sequence length="90" mass="10653">MDGDNNADSERSKLKTAFEKLADTNGLFTKDRLQALARELGMHDTLTNSEIDDMWRQMEQNDDNMISFETFWKWWVSDIVFDYTKQHSLN</sequence>
<dbReference type="SUPFAM" id="SSF47473">
    <property type="entry name" value="EF-hand"/>
    <property type="match status" value="1"/>
</dbReference>
<dbReference type="EMBL" id="BSXT01000114">
    <property type="protein sequence ID" value="GMF17948.1"/>
    <property type="molecule type" value="Genomic_DNA"/>
</dbReference>
<accession>A0A9W6TRU6</accession>
<evidence type="ECO:0000313" key="2">
    <source>
        <dbReference type="Proteomes" id="UP001165121"/>
    </source>
</evidence>
<reference evidence="1" key="1">
    <citation type="submission" date="2023-04" db="EMBL/GenBank/DDBJ databases">
        <title>Phytophthora fragariaefolia NBRC 109709.</title>
        <authorList>
            <person name="Ichikawa N."/>
            <person name="Sato H."/>
            <person name="Tonouchi N."/>
        </authorList>
    </citation>
    <scope>NUCLEOTIDE SEQUENCE</scope>
    <source>
        <strain evidence="1">NBRC 109709</strain>
    </source>
</reference>
<keyword evidence="2" id="KW-1185">Reference proteome</keyword>
<gene>
    <name evidence="1" type="ORF">Pfra01_000141800</name>
</gene>
<dbReference type="Proteomes" id="UP001165121">
    <property type="component" value="Unassembled WGS sequence"/>
</dbReference>
<dbReference type="InterPro" id="IPR011992">
    <property type="entry name" value="EF-hand-dom_pair"/>
</dbReference>
<name>A0A9W6TRU6_9STRA</name>
<dbReference type="Gene3D" id="1.10.238.10">
    <property type="entry name" value="EF-hand"/>
    <property type="match status" value="1"/>
</dbReference>
<dbReference type="AlphaFoldDB" id="A0A9W6TRU6"/>
<organism evidence="1 2">
    <name type="scientific">Phytophthora fragariaefolia</name>
    <dbReference type="NCBI Taxonomy" id="1490495"/>
    <lineage>
        <taxon>Eukaryota</taxon>
        <taxon>Sar</taxon>
        <taxon>Stramenopiles</taxon>
        <taxon>Oomycota</taxon>
        <taxon>Peronosporomycetes</taxon>
        <taxon>Peronosporales</taxon>
        <taxon>Peronosporaceae</taxon>
        <taxon>Phytophthora</taxon>
    </lineage>
</organism>
<comment type="caution">
    <text evidence="1">The sequence shown here is derived from an EMBL/GenBank/DDBJ whole genome shotgun (WGS) entry which is preliminary data.</text>
</comment>
<proteinExistence type="predicted"/>
<evidence type="ECO:0000313" key="1">
    <source>
        <dbReference type="EMBL" id="GMF17948.1"/>
    </source>
</evidence>
<protein>
    <submittedName>
        <fullName evidence="1">Unnamed protein product</fullName>
    </submittedName>
</protein>